<dbReference type="PROSITE" id="PS50262">
    <property type="entry name" value="G_PROTEIN_RECEP_F1_2"/>
    <property type="match status" value="1"/>
</dbReference>
<evidence type="ECO:0000256" key="7">
    <source>
        <dbReference type="ARBA" id="ARBA00023157"/>
    </source>
</evidence>
<dbReference type="Proteomes" id="UP000694620">
    <property type="component" value="Chromosome 3"/>
</dbReference>
<feature type="transmembrane region" description="Helical" evidence="12">
    <location>
        <begin position="299"/>
        <end position="321"/>
    </location>
</feature>
<evidence type="ECO:0000256" key="9">
    <source>
        <dbReference type="ARBA" id="ARBA00023180"/>
    </source>
</evidence>
<keyword evidence="3 11" id="KW-0812">Transmembrane</keyword>
<feature type="transmembrane region" description="Helical" evidence="12">
    <location>
        <begin position="259"/>
        <end position="279"/>
    </location>
</feature>
<dbReference type="FunFam" id="1.20.1070.10:FF:000030">
    <property type="entry name" value="trace amine-associated receptor 1"/>
    <property type="match status" value="1"/>
</dbReference>
<evidence type="ECO:0000256" key="4">
    <source>
        <dbReference type="ARBA" id="ARBA00022989"/>
    </source>
</evidence>
<sequence length="346" mass="39773">ISLSFQLYIICIIFCYEAINGSCPKIIYSEVLRISTYFFLWTAIIVTVCGNLLVIISITHFKQLHTPTNFLLLSLAIADLLLGGFIMPPSLIRSLESCWYFGELFCKIHSSTDIMLCTASLMHLFFIAIDRYYAVCHPLRYRETITIYITLKMILTGWVLAAFHGYAMIFLKLNIKGIEDFYYQNFNCVGGCFLIQTATSSLLSSLFFFYVPALIMIAIYIKIFIVARIQARTIQQAAMKNETANEKKKAMLMKRERKAARTLGITIGVFLFCWTPFFICLVSDPFSNYSAPPVMVDVLVWLGYLNSTFNPFIHAFFFTWFRKALKMIAFGEIFENNSSLIQLYTE</sequence>
<keyword evidence="15" id="KW-1185">Reference proteome</keyword>
<evidence type="ECO:0000256" key="10">
    <source>
        <dbReference type="ARBA" id="ARBA00023224"/>
    </source>
</evidence>
<evidence type="ECO:0000256" key="8">
    <source>
        <dbReference type="ARBA" id="ARBA00023170"/>
    </source>
</evidence>
<evidence type="ECO:0000256" key="2">
    <source>
        <dbReference type="ARBA" id="ARBA00022475"/>
    </source>
</evidence>
<keyword evidence="9" id="KW-0325">Glycoprotein</keyword>
<proteinExistence type="inferred from homology"/>
<dbReference type="Gene3D" id="1.20.1070.10">
    <property type="entry name" value="Rhodopsin 7-helix transmembrane proteins"/>
    <property type="match status" value="1"/>
</dbReference>
<feature type="transmembrane region" description="Helical" evidence="12">
    <location>
        <begin position="207"/>
        <end position="227"/>
    </location>
</feature>
<dbReference type="GO" id="GO:0005886">
    <property type="term" value="C:plasma membrane"/>
    <property type="evidence" value="ECO:0007669"/>
    <property type="project" value="UniProtKB-SubCell"/>
</dbReference>
<keyword evidence="6 12" id="KW-0472">Membrane</keyword>
<dbReference type="InterPro" id="IPR017452">
    <property type="entry name" value="GPCR_Rhodpsn_7TM"/>
</dbReference>
<dbReference type="CDD" id="cd15314">
    <property type="entry name" value="7tmA_TAAR1"/>
    <property type="match status" value="1"/>
</dbReference>
<reference evidence="14" key="1">
    <citation type="submission" date="2021-06" db="EMBL/GenBank/DDBJ databases">
        <authorList>
            <consortium name="Wellcome Sanger Institute Data Sharing"/>
        </authorList>
    </citation>
    <scope>NUCLEOTIDE SEQUENCE [LARGE SCALE GENOMIC DNA]</scope>
</reference>
<keyword evidence="8 11" id="KW-0675">Receptor</keyword>
<dbReference type="Pfam" id="PF00001">
    <property type="entry name" value="7tm_1"/>
    <property type="match status" value="1"/>
</dbReference>
<dbReference type="GeneTree" id="ENSGT00950000182934"/>
<dbReference type="PROSITE" id="PS00237">
    <property type="entry name" value="G_PROTEIN_RECEP_F1_1"/>
    <property type="match status" value="1"/>
</dbReference>
<keyword evidence="4 12" id="KW-1133">Transmembrane helix</keyword>
<reference evidence="14" key="2">
    <citation type="submission" date="2025-08" db="UniProtKB">
        <authorList>
            <consortium name="Ensembl"/>
        </authorList>
    </citation>
    <scope>IDENTIFICATION</scope>
</reference>
<evidence type="ECO:0000256" key="5">
    <source>
        <dbReference type="ARBA" id="ARBA00023040"/>
    </source>
</evidence>
<dbReference type="PANTHER" id="PTHR24249">
    <property type="entry name" value="HISTAMINE RECEPTOR-RELATED G-PROTEIN COUPLED RECEPTOR"/>
    <property type="match status" value="1"/>
</dbReference>
<dbReference type="InterPro" id="IPR050569">
    <property type="entry name" value="TAAR"/>
</dbReference>
<dbReference type="PRINTS" id="PR01830">
    <property type="entry name" value="TRACEAMINER"/>
</dbReference>
<feature type="transmembrane region" description="Helical" evidence="12">
    <location>
        <begin position="34"/>
        <end position="58"/>
    </location>
</feature>
<feature type="transmembrane region" description="Helical" evidence="12">
    <location>
        <begin position="145"/>
        <end position="167"/>
    </location>
</feature>
<keyword evidence="10 11" id="KW-0807">Transducer</keyword>
<dbReference type="GO" id="GO:0001594">
    <property type="term" value="F:trace-amine receptor activity"/>
    <property type="evidence" value="ECO:0007669"/>
    <property type="project" value="InterPro"/>
</dbReference>
<organism evidence="14 15">
    <name type="scientific">Erpetoichthys calabaricus</name>
    <name type="common">Rope fish</name>
    <name type="synonym">Calamoichthys calabaricus</name>
    <dbReference type="NCBI Taxonomy" id="27687"/>
    <lineage>
        <taxon>Eukaryota</taxon>
        <taxon>Metazoa</taxon>
        <taxon>Chordata</taxon>
        <taxon>Craniata</taxon>
        <taxon>Vertebrata</taxon>
        <taxon>Euteleostomi</taxon>
        <taxon>Actinopterygii</taxon>
        <taxon>Polypteriformes</taxon>
        <taxon>Polypteridae</taxon>
        <taxon>Erpetoichthys</taxon>
    </lineage>
</organism>
<feature type="transmembrane region" description="Helical" evidence="12">
    <location>
        <begin position="112"/>
        <end position="133"/>
    </location>
</feature>
<evidence type="ECO:0000256" key="11">
    <source>
        <dbReference type="RuleBase" id="RU000688"/>
    </source>
</evidence>
<dbReference type="AlphaFoldDB" id="A0A8C4RGC1"/>
<keyword evidence="5 11" id="KW-0297">G-protein coupled receptor</keyword>
<keyword evidence="7" id="KW-1015">Disulfide bond</keyword>
<dbReference type="Ensembl" id="ENSECRT00000002227.1">
    <property type="protein sequence ID" value="ENSECRP00000002199.1"/>
    <property type="gene ID" value="ENSECRG00000001514.1"/>
</dbReference>
<dbReference type="PRINTS" id="PR01831">
    <property type="entry name" value="TRACEAMINE1R"/>
</dbReference>
<dbReference type="SMART" id="SM01381">
    <property type="entry name" value="7TM_GPCR_Srsx"/>
    <property type="match status" value="1"/>
</dbReference>
<evidence type="ECO:0000259" key="13">
    <source>
        <dbReference type="PROSITE" id="PS50262"/>
    </source>
</evidence>
<evidence type="ECO:0000256" key="3">
    <source>
        <dbReference type="ARBA" id="ARBA00022692"/>
    </source>
</evidence>
<comment type="subcellular location">
    <subcellularLocation>
        <location evidence="1">Cell membrane</location>
        <topology evidence="1">Multi-pass membrane protein</topology>
    </subcellularLocation>
</comment>
<dbReference type="SUPFAM" id="SSF81321">
    <property type="entry name" value="Family A G protein-coupled receptor-like"/>
    <property type="match status" value="1"/>
</dbReference>
<evidence type="ECO:0000313" key="14">
    <source>
        <dbReference type="Ensembl" id="ENSECRP00000002199.1"/>
    </source>
</evidence>
<dbReference type="InterPro" id="IPR000276">
    <property type="entry name" value="GPCR_Rhodpsn"/>
</dbReference>
<feature type="transmembrane region" description="Helical" evidence="12">
    <location>
        <begin position="7"/>
        <end position="28"/>
    </location>
</feature>
<name>A0A8C4RGC1_ERPCA</name>
<evidence type="ECO:0000256" key="1">
    <source>
        <dbReference type="ARBA" id="ARBA00004651"/>
    </source>
</evidence>
<protein>
    <recommendedName>
        <fullName evidence="13">G-protein coupled receptors family 1 profile domain-containing protein</fullName>
    </recommendedName>
</protein>
<evidence type="ECO:0000313" key="15">
    <source>
        <dbReference type="Proteomes" id="UP000694620"/>
    </source>
</evidence>
<comment type="similarity">
    <text evidence="11">Belongs to the G-protein coupled receptor 1 family.</text>
</comment>
<feature type="transmembrane region" description="Helical" evidence="12">
    <location>
        <begin position="70"/>
        <end position="92"/>
    </location>
</feature>
<dbReference type="InterPro" id="IPR009133">
    <property type="entry name" value="TAAR1"/>
</dbReference>
<keyword evidence="2" id="KW-1003">Cell membrane</keyword>
<reference evidence="14" key="3">
    <citation type="submission" date="2025-09" db="UniProtKB">
        <authorList>
            <consortium name="Ensembl"/>
        </authorList>
    </citation>
    <scope>IDENTIFICATION</scope>
</reference>
<feature type="domain" description="G-protein coupled receptors family 1 profile" evidence="13">
    <location>
        <begin position="50"/>
        <end position="314"/>
    </location>
</feature>
<dbReference type="PANTHER" id="PTHR24249:SF417">
    <property type="entry name" value="TRACE AMINE-ASSOCIATED RECEPTOR 11"/>
    <property type="match status" value="1"/>
</dbReference>
<accession>A0A8C4RGC1</accession>
<dbReference type="PRINTS" id="PR00237">
    <property type="entry name" value="GPCRRHODOPSN"/>
</dbReference>
<evidence type="ECO:0000256" key="6">
    <source>
        <dbReference type="ARBA" id="ARBA00023136"/>
    </source>
</evidence>
<dbReference type="InterPro" id="IPR009132">
    <property type="entry name" value="TAAR_fam"/>
</dbReference>
<evidence type="ECO:0000256" key="12">
    <source>
        <dbReference type="SAM" id="Phobius"/>
    </source>
</evidence>